<feature type="signal peptide" evidence="1">
    <location>
        <begin position="1"/>
        <end position="18"/>
    </location>
</feature>
<accession>A0A812PUD6</accession>
<organism evidence="2 3">
    <name type="scientific">Symbiodinium natans</name>
    <dbReference type="NCBI Taxonomy" id="878477"/>
    <lineage>
        <taxon>Eukaryota</taxon>
        <taxon>Sar</taxon>
        <taxon>Alveolata</taxon>
        <taxon>Dinophyceae</taxon>
        <taxon>Suessiales</taxon>
        <taxon>Symbiodiniaceae</taxon>
        <taxon>Symbiodinium</taxon>
    </lineage>
</organism>
<evidence type="ECO:0000256" key="1">
    <source>
        <dbReference type="SAM" id="SignalP"/>
    </source>
</evidence>
<sequence length="492" mass="55594">MLWRVLMVVAAAAEISPALLPDDECNGFEDGCALNAVQLRGALLVNSTEETNSSWGPPACTFQGKSYRHDEWEHCMHCNYKWCQCNHGHWSKCSKFEPPKCTYGWKTYHHGEWEHCTGFNCDFEWCQCYKGKWKNCHGHGNHVGYKMDDAGRPAEKATAFQMAQQVVGLALFVWSWLKCWWDTAVNASWIAQEGYDIKYAAPLGVLGIGVVMTSIIGVLEFSQDGHYVGALISAVDLDTPYVILTQAKPIVRGEDVKSWQKLQMRNAIWRSVPLACITFFLALRDLVEIPSCQLLSCASILGTGIFVDGQGTFAQAAAAQGMNVTRLYRWYEIRQSVTEKSLTDLFQPSFRRKYMETEELIWKSAHCSESQWHPANKLYLQDLSETWIMNPVTRPEDGKLGGMGEGNLLMTNMQFTDMTKGKLGRNMAIRDTMLDLTYKAPGVSIFVRKRQLCVFLGLRVDCVASCAWRVAWIALLVDMLIAWHVIWSAVSS</sequence>
<dbReference type="Proteomes" id="UP000604046">
    <property type="component" value="Unassembled WGS sequence"/>
</dbReference>
<protein>
    <submittedName>
        <fullName evidence="2">Uncharacterized protein</fullName>
    </submittedName>
</protein>
<comment type="caution">
    <text evidence="2">The sequence shown here is derived from an EMBL/GenBank/DDBJ whole genome shotgun (WGS) entry which is preliminary data.</text>
</comment>
<reference evidence="2" key="1">
    <citation type="submission" date="2021-02" db="EMBL/GenBank/DDBJ databases">
        <authorList>
            <person name="Dougan E. K."/>
            <person name="Rhodes N."/>
            <person name="Thang M."/>
            <person name="Chan C."/>
        </authorList>
    </citation>
    <scope>NUCLEOTIDE SEQUENCE</scope>
</reference>
<feature type="chain" id="PRO_5032437985" evidence="1">
    <location>
        <begin position="19"/>
        <end position="492"/>
    </location>
</feature>
<keyword evidence="3" id="KW-1185">Reference proteome</keyword>
<dbReference type="EMBL" id="CAJNDS010002190">
    <property type="protein sequence ID" value="CAE7365157.1"/>
    <property type="molecule type" value="Genomic_DNA"/>
</dbReference>
<evidence type="ECO:0000313" key="3">
    <source>
        <dbReference type="Proteomes" id="UP000604046"/>
    </source>
</evidence>
<keyword evidence="1" id="KW-0732">Signal</keyword>
<name>A0A812PUD6_9DINO</name>
<proteinExistence type="predicted"/>
<dbReference type="AlphaFoldDB" id="A0A812PUD6"/>
<evidence type="ECO:0000313" key="2">
    <source>
        <dbReference type="EMBL" id="CAE7365157.1"/>
    </source>
</evidence>
<gene>
    <name evidence="2" type="ORF">SNAT2548_LOCUS19783</name>
</gene>
<dbReference type="OrthoDB" id="438754at2759"/>